<feature type="compositionally biased region" description="Basic residues" evidence="1">
    <location>
        <begin position="91"/>
        <end position="101"/>
    </location>
</feature>
<sequence>MREPNRDLAMGRRLGSIADKDTRTCKSCNGSDEDCIRDNLIVDQYLTTGYYPYTHPIQKPPGKCNHGYICTSSGERSEGCEGISKDSVHSPHGHLHYKAAS</sequence>
<protein>
    <recommendedName>
        <fullName evidence="2">VWA7 N-terminal domain-containing protein</fullName>
    </recommendedName>
</protein>
<name>A0A821QQD4_9BILA</name>
<feature type="non-terminal residue" evidence="3">
    <location>
        <position position="101"/>
    </location>
</feature>
<dbReference type="Pfam" id="PF25107">
    <property type="entry name" value="VWA7_N"/>
    <property type="match status" value="1"/>
</dbReference>
<feature type="domain" description="VWA7 N-terminal" evidence="2">
    <location>
        <begin position="7"/>
        <end position="100"/>
    </location>
</feature>
<comment type="caution">
    <text evidence="3">The sequence shown here is derived from an EMBL/GenBank/DDBJ whole genome shotgun (WGS) entry which is preliminary data.</text>
</comment>
<gene>
    <name evidence="3" type="ORF">UJA718_LOCUS42350</name>
</gene>
<evidence type="ECO:0000313" key="4">
    <source>
        <dbReference type="Proteomes" id="UP000663873"/>
    </source>
</evidence>
<keyword evidence="4" id="KW-1185">Reference proteome</keyword>
<proteinExistence type="predicted"/>
<dbReference type="AlphaFoldDB" id="A0A821QQD4"/>
<feature type="compositionally biased region" description="Basic and acidic residues" evidence="1">
    <location>
        <begin position="76"/>
        <end position="89"/>
    </location>
</feature>
<evidence type="ECO:0000313" key="3">
    <source>
        <dbReference type="EMBL" id="CAF4825331.1"/>
    </source>
</evidence>
<accession>A0A821QQD4</accession>
<evidence type="ECO:0000256" key="1">
    <source>
        <dbReference type="SAM" id="MobiDB-lite"/>
    </source>
</evidence>
<reference evidence="3" key="1">
    <citation type="submission" date="2021-02" db="EMBL/GenBank/DDBJ databases">
        <authorList>
            <person name="Nowell W R."/>
        </authorList>
    </citation>
    <scope>NUCLEOTIDE SEQUENCE</scope>
</reference>
<dbReference type="EMBL" id="CAJOBP010054099">
    <property type="protein sequence ID" value="CAF4825331.1"/>
    <property type="molecule type" value="Genomic_DNA"/>
</dbReference>
<feature type="region of interest" description="Disordered" evidence="1">
    <location>
        <begin position="76"/>
        <end position="101"/>
    </location>
</feature>
<dbReference type="Proteomes" id="UP000663873">
    <property type="component" value="Unassembled WGS sequence"/>
</dbReference>
<dbReference type="InterPro" id="IPR056862">
    <property type="entry name" value="VWA7_N"/>
</dbReference>
<organism evidence="3 4">
    <name type="scientific">Rotaria socialis</name>
    <dbReference type="NCBI Taxonomy" id="392032"/>
    <lineage>
        <taxon>Eukaryota</taxon>
        <taxon>Metazoa</taxon>
        <taxon>Spiralia</taxon>
        <taxon>Gnathifera</taxon>
        <taxon>Rotifera</taxon>
        <taxon>Eurotatoria</taxon>
        <taxon>Bdelloidea</taxon>
        <taxon>Philodinida</taxon>
        <taxon>Philodinidae</taxon>
        <taxon>Rotaria</taxon>
    </lineage>
</organism>
<evidence type="ECO:0000259" key="2">
    <source>
        <dbReference type="Pfam" id="PF25107"/>
    </source>
</evidence>